<comment type="caution">
    <text evidence="12">The sequence shown here is derived from an EMBL/GenBank/DDBJ whole genome shotgun (WGS) entry which is preliminary data.</text>
</comment>
<dbReference type="InterPro" id="IPR011009">
    <property type="entry name" value="Kinase-like_dom_sf"/>
</dbReference>
<keyword evidence="6" id="KW-0418">Kinase</keyword>
<evidence type="ECO:0000256" key="7">
    <source>
        <dbReference type="ARBA" id="ARBA00022840"/>
    </source>
</evidence>
<reference evidence="12 13" key="1">
    <citation type="submission" date="2019-03" db="EMBL/GenBank/DDBJ databases">
        <title>Single cell metagenomics reveals metabolic interactions within the superorganism composed of flagellate Streblomastix strix and complex community of Bacteroidetes bacteria on its surface.</title>
        <authorList>
            <person name="Treitli S.C."/>
            <person name="Kolisko M."/>
            <person name="Husnik F."/>
            <person name="Keeling P."/>
            <person name="Hampl V."/>
        </authorList>
    </citation>
    <scope>NUCLEOTIDE SEQUENCE [LARGE SCALE GENOMIC DNA]</scope>
    <source>
        <strain evidence="12">ST1C</strain>
    </source>
</reference>
<gene>
    <name evidence="12" type="ORF">EZS28_019155</name>
</gene>
<keyword evidence="3" id="KW-0723">Serine/threonine-protein kinase</keyword>
<dbReference type="PROSITE" id="PS00107">
    <property type="entry name" value="PROTEIN_KINASE_ATP"/>
    <property type="match status" value="1"/>
</dbReference>
<protein>
    <recommendedName>
        <fullName evidence="2">non-specific serine/threonine protein kinase</fullName>
        <ecNumber evidence="2">2.7.11.1</ecNumber>
    </recommendedName>
</protein>
<dbReference type="GO" id="GO:0005524">
    <property type="term" value="F:ATP binding"/>
    <property type="evidence" value="ECO:0007669"/>
    <property type="project" value="UniProtKB-UniRule"/>
</dbReference>
<evidence type="ECO:0000256" key="1">
    <source>
        <dbReference type="ARBA" id="ARBA00008874"/>
    </source>
</evidence>
<dbReference type="OrthoDB" id="5337378at2759"/>
<evidence type="ECO:0000256" key="8">
    <source>
        <dbReference type="ARBA" id="ARBA00047899"/>
    </source>
</evidence>
<evidence type="ECO:0000256" key="2">
    <source>
        <dbReference type="ARBA" id="ARBA00012513"/>
    </source>
</evidence>
<keyword evidence="4" id="KW-0808">Transferase</keyword>
<evidence type="ECO:0000256" key="4">
    <source>
        <dbReference type="ARBA" id="ARBA00022679"/>
    </source>
</evidence>
<proteinExistence type="inferred from homology"/>
<evidence type="ECO:0000313" key="12">
    <source>
        <dbReference type="EMBL" id="KAA6385319.1"/>
    </source>
</evidence>
<evidence type="ECO:0000259" key="11">
    <source>
        <dbReference type="SMART" id="SM00220"/>
    </source>
</evidence>
<comment type="catalytic activity">
    <reaction evidence="9">
        <text>L-seryl-[protein] + ATP = O-phospho-L-seryl-[protein] + ADP + H(+)</text>
        <dbReference type="Rhea" id="RHEA:17989"/>
        <dbReference type="Rhea" id="RHEA-COMP:9863"/>
        <dbReference type="Rhea" id="RHEA-COMP:11604"/>
        <dbReference type="ChEBI" id="CHEBI:15378"/>
        <dbReference type="ChEBI" id="CHEBI:29999"/>
        <dbReference type="ChEBI" id="CHEBI:30616"/>
        <dbReference type="ChEBI" id="CHEBI:83421"/>
        <dbReference type="ChEBI" id="CHEBI:456216"/>
        <dbReference type="EC" id="2.7.11.1"/>
    </reaction>
</comment>
<dbReference type="GO" id="GO:0005737">
    <property type="term" value="C:cytoplasm"/>
    <property type="evidence" value="ECO:0007669"/>
    <property type="project" value="TreeGrafter"/>
</dbReference>
<dbReference type="Proteomes" id="UP000324800">
    <property type="component" value="Unassembled WGS sequence"/>
</dbReference>
<evidence type="ECO:0000256" key="10">
    <source>
        <dbReference type="PROSITE-ProRule" id="PRU10141"/>
    </source>
</evidence>
<dbReference type="InterPro" id="IPR050629">
    <property type="entry name" value="STE20/SPS1-PAK"/>
</dbReference>
<dbReference type="PANTHER" id="PTHR48012:SF10">
    <property type="entry name" value="FI20177P1"/>
    <property type="match status" value="1"/>
</dbReference>
<dbReference type="SUPFAM" id="SSF56112">
    <property type="entry name" value="Protein kinase-like (PK-like)"/>
    <property type="match status" value="2"/>
</dbReference>
<dbReference type="InterPro" id="IPR000719">
    <property type="entry name" value="Prot_kinase_dom"/>
</dbReference>
<dbReference type="InterPro" id="IPR017441">
    <property type="entry name" value="Protein_kinase_ATP_BS"/>
</dbReference>
<feature type="domain" description="Protein kinase" evidence="11">
    <location>
        <begin position="29"/>
        <end position="218"/>
    </location>
</feature>
<dbReference type="Gene3D" id="1.10.510.10">
    <property type="entry name" value="Transferase(Phosphotransferase) domain 1"/>
    <property type="match status" value="2"/>
</dbReference>
<dbReference type="SMART" id="SM00220">
    <property type="entry name" value="S_TKc"/>
    <property type="match status" value="1"/>
</dbReference>
<comment type="catalytic activity">
    <reaction evidence="8">
        <text>L-threonyl-[protein] + ATP = O-phospho-L-threonyl-[protein] + ADP + H(+)</text>
        <dbReference type="Rhea" id="RHEA:46608"/>
        <dbReference type="Rhea" id="RHEA-COMP:11060"/>
        <dbReference type="Rhea" id="RHEA-COMP:11605"/>
        <dbReference type="ChEBI" id="CHEBI:15378"/>
        <dbReference type="ChEBI" id="CHEBI:30013"/>
        <dbReference type="ChEBI" id="CHEBI:30616"/>
        <dbReference type="ChEBI" id="CHEBI:61977"/>
        <dbReference type="ChEBI" id="CHEBI:456216"/>
        <dbReference type="EC" id="2.7.11.1"/>
    </reaction>
</comment>
<evidence type="ECO:0000256" key="3">
    <source>
        <dbReference type="ARBA" id="ARBA00022527"/>
    </source>
</evidence>
<dbReference type="AlphaFoldDB" id="A0A5J4VSD0"/>
<name>A0A5J4VSD0_9EUKA</name>
<organism evidence="12 13">
    <name type="scientific">Streblomastix strix</name>
    <dbReference type="NCBI Taxonomy" id="222440"/>
    <lineage>
        <taxon>Eukaryota</taxon>
        <taxon>Metamonada</taxon>
        <taxon>Preaxostyla</taxon>
        <taxon>Oxymonadida</taxon>
        <taxon>Streblomastigidae</taxon>
        <taxon>Streblomastix</taxon>
    </lineage>
</organism>
<dbReference type="EMBL" id="SNRW01005316">
    <property type="protein sequence ID" value="KAA6385319.1"/>
    <property type="molecule type" value="Genomic_DNA"/>
</dbReference>
<keyword evidence="7 10" id="KW-0067">ATP-binding</keyword>
<evidence type="ECO:0000313" key="13">
    <source>
        <dbReference type="Proteomes" id="UP000324800"/>
    </source>
</evidence>
<accession>A0A5J4VSD0</accession>
<keyword evidence="5 10" id="KW-0547">Nucleotide-binding</keyword>
<evidence type="ECO:0000256" key="6">
    <source>
        <dbReference type="ARBA" id="ARBA00022777"/>
    </source>
</evidence>
<comment type="similarity">
    <text evidence="1">Belongs to the protein kinase superfamily. STE Ser/Thr protein kinase family. STE20 subfamily.</text>
</comment>
<evidence type="ECO:0000256" key="5">
    <source>
        <dbReference type="ARBA" id="ARBA00022741"/>
    </source>
</evidence>
<dbReference type="GO" id="GO:0004674">
    <property type="term" value="F:protein serine/threonine kinase activity"/>
    <property type="evidence" value="ECO:0007669"/>
    <property type="project" value="UniProtKB-KW"/>
</dbReference>
<dbReference type="EC" id="2.7.11.1" evidence="2"/>
<sequence>MQHIDQLTTQKKIELQQLDEQIIIQYLGLQNPTRIGAGQFGRVYKANDQLGKYVAIKIEEENDYQQLEAAAAGSLNQIQCDYYIHSFGVHYVQQYKLYLIILEYANLGNMNKQNHFIALQTYGLQLTPDLAEDPSIFIPQHQRIPTRLIDPQPLTPGIGQQRSTNQLNSFQLELLKDIKERPLVEITGKPFLQLLSHMLNFNPTLRPSAEQLLNHHVFKIDDYFKSSIPDGCAHELGFIIDKRNELISQRFIPV</sequence>
<dbReference type="PANTHER" id="PTHR48012">
    <property type="entry name" value="STERILE20-LIKE KINASE, ISOFORM B-RELATED"/>
    <property type="match status" value="1"/>
</dbReference>
<evidence type="ECO:0000256" key="9">
    <source>
        <dbReference type="ARBA" id="ARBA00048679"/>
    </source>
</evidence>
<feature type="binding site" evidence="10">
    <location>
        <position position="57"/>
    </location>
    <ligand>
        <name>ATP</name>
        <dbReference type="ChEBI" id="CHEBI:30616"/>
    </ligand>
</feature>